<dbReference type="Proteomes" id="UP000114278">
    <property type="component" value="Segment"/>
</dbReference>
<dbReference type="Pfam" id="PF02498">
    <property type="entry name" value="Bro-N"/>
    <property type="match status" value="1"/>
</dbReference>
<keyword evidence="3" id="KW-1185">Reference proteome</keyword>
<protein>
    <submittedName>
        <fullName evidence="2">BRO-like protein</fullName>
    </submittedName>
</protein>
<sequence>MEVQLKTLDKLLNYNGKTVKVVGTDQEPWFCGKDVCDILSYSNYRNAISNHVEDDCKKELSKVGVPSGSTPTFTHNEGQKAYINEEGLYSLIFACKLPVAKAFKKWVMRDVLPSIRRSGEYKFEEINTKLSESMSLLAIERKESMKTRLMLEKEIKAKEEALQQKRVAEFRSLTLNKLCINYQERVKTQIFYVVSSEVMARDNEFKIGGVENKHLCLSMYNTGNSGVHPELTMNFILLIEIANYKQMEMRMKELLVPFRSKRHGNTENFNIHFDILKPLIEIVSENYNEEIDKLNEFLKKLLETHTEQYMTPVKIVPIDVDSIPDNLNVEVMVTREFGSTRSKKVKVSDLTDNELKAVLNQVLSTKWEDTSTIRRTELEKILEATFIISSHKRRIWDMAKSLIEDQGKVPKY</sequence>
<feature type="domain" description="Bro-N" evidence="1">
    <location>
        <begin position="5"/>
        <end position="119"/>
    </location>
</feature>
<dbReference type="SMART" id="SM01040">
    <property type="entry name" value="Bro-N"/>
    <property type="match status" value="1"/>
</dbReference>
<organism evidence="2 3">
    <name type="scientific">Armadillidium vulgare iridescent virus</name>
    <dbReference type="NCBI Taxonomy" id="72201"/>
    <lineage>
        <taxon>Viruses</taxon>
        <taxon>Varidnaviria</taxon>
        <taxon>Bamfordvirae</taxon>
        <taxon>Nucleocytoviricota</taxon>
        <taxon>Megaviricetes</taxon>
        <taxon>Pimascovirales</taxon>
        <taxon>Pimascovirales incertae sedis</taxon>
        <taxon>Iridoviridae</taxon>
        <taxon>Betairidovirinae</taxon>
        <taxon>Iridovirus</taxon>
        <taxon>Iridovirus armadillidium1</taxon>
        <taxon>Invertebrate iridescent virus 31</taxon>
    </lineage>
</organism>
<gene>
    <name evidence="2" type="primary">185R</name>
    <name evidence="2" type="ORF">IIV31_185R</name>
</gene>
<dbReference type="RefSeq" id="YP_009046799.1">
    <property type="nucleotide sequence ID" value="NC_024451.1"/>
</dbReference>
<reference evidence="2 3" key="1">
    <citation type="journal article" date="2014" name="J. Gen. Virol.">
        <title>Genome sequence of a crustacean iridovirus, IIV31, isolated from the pill bug, Armadillidium vulgare.</title>
        <authorList>
            <person name="Piegu B."/>
            <person name="Guizard S."/>
            <person name="Yeping T."/>
            <person name="Cruaud C."/>
            <person name="Asgari S."/>
            <person name="Bideshi D.K."/>
            <person name="Federici B.A."/>
            <person name="Bigot Y."/>
        </authorList>
    </citation>
    <scope>NUCLEOTIDE SEQUENCE [LARGE SCALE GENOMIC DNA]</scope>
</reference>
<evidence type="ECO:0000313" key="2">
    <source>
        <dbReference type="EMBL" id="CCV02557.1"/>
    </source>
</evidence>
<dbReference type="KEGG" id="vg:19738769"/>
<dbReference type="PROSITE" id="PS51750">
    <property type="entry name" value="BRO_N"/>
    <property type="match status" value="1"/>
</dbReference>
<dbReference type="EMBL" id="HF920637">
    <property type="protein sequence ID" value="CCV02557.1"/>
    <property type="molecule type" value="Genomic_DNA"/>
</dbReference>
<dbReference type="PANTHER" id="PTHR36180">
    <property type="entry name" value="DNA-BINDING PROTEIN-RELATED-RELATED"/>
    <property type="match status" value="1"/>
</dbReference>
<dbReference type="OrthoDB" id="5682at10239"/>
<name>A0A068QKP5_9VIRU</name>
<accession>A0A068QKP5</accession>
<dbReference type="GeneID" id="19738769"/>
<dbReference type="PANTHER" id="PTHR36180:SF2">
    <property type="entry name" value="BRO FAMILY PROTEIN"/>
    <property type="match status" value="1"/>
</dbReference>
<dbReference type="InterPro" id="IPR003497">
    <property type="entry name" value="BRO_N_domain"/>
</dbReference>
<proteinExistence type="predicted"/>
<evidence type="ECO:0000313" key="3">
    <source>
        <dbReference type="Proteomes" id="UP000114278"/>
    </source>
</evidence>
<evidence type="ECO:0000259" key="1">
    <source>
        <dbReference type="PROSITE" id="PS51750"/>
    </source>
</evidence>